<dbReference type="KEGG" id="sfo:Z042_02645"/>
<reference evidence="2 3" key="1">
    <citation type="submission" date="2014-01" db="EMBL/GenBank/DDBJ databases">
        <title>Isolation of Serratia multitudinisentens RB-25 from Ex-Landfill site.</title>
        <authorList>
            <person name="Robson E.H.J."/>
        </authorList>
    </citation>
    <scope>NUCLEOTIDE SEQUENCE [LARGE SCALE GENOMIC DNA]</scope>
    <source>
        <strain evidence="2 3">RB-25</strain>
    </source>
</reference>
<keyword evidence="3" id="KW-1185">Reference proteome</keyword>
<evidence type="ECO:0000313" key="2">
    <source>
        <dbReference type="EMBL" id="AHG18633.1"/>
    </source>
</evidence>
<keyword evidence="1" id="KW-1133">Transmembrane helix</keyword>
<name>W0L4D5_9GAMM</name>
<dbReference type="STRING" id="1441930.Z042_02645"/>
<keyword evidence="1" id="KW-0812">Transmembrane</keyword>
<dbReference type="AlphaFoldDB" id="W0L4D5"/>
<dbReference type="Proteomes" id="UP000019030">
    <property type="component" value="Chromosome"/>
</dbReference>
<dbReference type="HOGENOM" id="CLU_156455_1_0_6"/>
<keyword evidence="1" id="KW-0472">Membrane</keyword>
<accession>W0L4D5</accession>
<dbReference type="OrthoDB" id="6555944at2"/>
<organism evidence="2 3">
    <name type="scientific">Chania multitudinisentens RB-25</name>
    <dbReference type="NCBI Taxonomy" id="1441930"/>
    <lineage>
        <taxon>Bacteria</taxon>
        <taxon>Pseudomonadati</taxon>
        <taxon>Pseudomonadota</taxon>
        <taxon>Gammaproteobacteria</taxon>
        <taxon>Enterobacterales</taxon>
        <taxon>Yersiniaceae</taxon>
        <taxon>Chania</taxon>
    </lineage>
</organism>
<feature type="transmembrane region" description="Helical" evidence="1">
    <location>
        <begin position="70"/>
        <end position="92"/>
    </location>
</feature>
<dbReference type="Pfam" id="PF16083">
    <property type="entry name" value="Phage_holin_3_3"/>
    <property type="match status" value="1"/>
</dbReference>
<evidence type="ECO:0000256" key="1">
    <source>
        <dbReference type="SAM" id="Phobius"/>
    </source>
</evidence>
<dbReference type="EMBL" id="CP007044">
    <property type="protein sequence ID" value="AHG18633.1"/>
    <property type="molecule type" value="Genomic_DNA"/>
</dbReference>
<dbReference type="eggNOG" id="ENOG5032Y08">
    <property type="taxonomic scope" value="Bacteria"/>
</dbReference>
<dbReference type="InterPro" id="IPR032126">
    <property type="entry name" value="LydA_holin"/>
</dbReference>
<reference evidence="2 3" key="2">
    <citation type="submission" date="2015-03" db="EMBL/GenBank/DDBJ databases">
        <authorList>
            <person name="Chan K.-G."/>
        </authorList>
    </citation>
    <scope>NUCLEOTIDE SEQUENCE [LARGE SCALE GENOMIC DNA]</scope>
    <source>
        <strain evidence="2 3">RB-25</strain>
    </source>
</reference>
<gene>
    <name evidence="2" type="ORF">Z042_02645</name>
</gene>
<evidence type="ECO:0000313" key="3">
    <source>
        <dbReference type="Proteomes" id="UP000019030"/>
    </source>
</evidence>
<dbReference type="RefSeq" id="WP_024913633.1">
    <property type="nucleotide sequence ID" value="NZ_CP007044.2"/>
</dbReference>
<sequence length="102" mass="11308">MELKIPNTESIFIWVIIGAFSAWGGFARYIIETKDRNIDWSWGDVLGQIVVSSFAGFLGGIISFESGVSLYMTFALSGLFGTMGSSGIDYLWRRLFNHGGKK</sequence>
<proteinExistence type="predicted"/>
<feature type="transmembrane region" description="Helical" evidence="1">
    <location>
        <begin position="43"/>
        <end position="64"/>
    </location>
</feature>
<protein>
    <submittedName>
        <fullName evidence="2">Holin</fullName>
    </submittedName>
</protein>
<feature type="transmembrane region" description="Helical" evidence="1">
    <location>
        <begin position="12"/>
        <end position="31"/>
    </location>
</feature>